<protein>
    <submittedName>
        <fullName evidence="1">Uncharacterized protein</fullName>
    </submittedName>
</protein>
<evidence type="ECO:0000313" key="1">
    <source>
        <dbReference type="EMBL" id="DAF62410.1"/>
    </source>
</evidence>
<dbReference type="EMBL" id="BK032823">
    <property type="protein sequence ID" value="DAF62410.1"/>
    <property type="molecule type" value="Genomic_DNA"/>
</dbReference>
<proteinExistence type="predicted"/>
<reference evidence="1" key="1">
    <citation type="journal article" date="2021" name="Proc. Natl. Acad. Sci. U.S.A.">
        <title>A Catalog of Tens of Thousands of Viruses from Human Metagenomes Reveals Hidden Associations with Chronic Diseases.</title>
        <authorList>
            <person name="Tisza M.J."/>
            <person name="Buck C.B."/>
        </authorList>
    </citation>
    <scope>NUCLEOTIDE SEQUENCE</scope>
    <source>
        <strain evidence="1">CtIty1</strain>
    </source>
</reference>
<sequence>MEKQTFTLALDMLNKETGKFEVGGLPGIDDHQMWDIEIEVPEKYGIYHIIYEIQKWIKEYFYGLANYSKVDNKENIKIFFEESDRVNKIIHQKDQVLSRHFYNYFGIIEKDNIMYGIFVMDKNGAILSPYVFEEDGTYIGREIESIKGEV</sequence>
<organism evidence="1">
    <name type="scientific">Myoviridae sp. ctIty1</name>
    <dbReference type="NCBI Taxonomy" id="2827673"/>
    <lineage>
        <taxon>Viruses</taxon>
        <taxon>Duplodnaviria</taxon>
        <taxon>Heunggongvirae</taxon>
        <taxon>Uroviricota</taxon>
        <taxon>Caudoviricetes</taxon>
    </lineage>
</organism>
<accession>A0A8S5TI19</accession>
<name>A0A8S5TI19_9CAUD</name>